<dbReference type="KEGG" id="sus:Acid_3781"/>
<evidence type="ECO:0000256" key="2">
    <source>
        <dbReference type="SAM" id="Phobius"/>
    </source>
</evidence>
<dbReference type="HOGENOM" id="CLU_1057271_0_0_0"/>
<feature type="compositionally biased region" description="Pro residues" evidence="1">
    <location>
        <begin position="69"/>
        <end position="78"/>
    </location>
</feature>
<dbReference type="EMBL" id="CP000473">
    <property type="protein sequence ID" value="ABJ84751.1"/>
    <property type="molecule type" value="Genomic_DNA"/>
</dbReference>
<gene>
    <name evidence="3" type="ordered locus">Acid_3781</name>
</gene>
<dbReference type="STRING" id="234267.Acid_3781"/>
<proteinExistence type="predicted"/>
<dbReference type="PRINTS" id="PR01217">
    <property type="entry name" value="PRICHEXTENSN"/>
</dbReference>
<protein>
    <recommendedName>
        <fullName evidence="4">Zinc-ribbon domain-containing protein</fullName>
    </recommendedName>
</protein>
<feature type="compositionally biased region" description="Pro residues" evidence="1">
    <location>
        <begin position="33"/>
        <end position="54"/>
    </location>
</feature>
<keyword evidence="2" id="KW-0812">Transmembrane</keyword>
<dbReference type="SUPFAM" id="SSF81995">
    <property type="entry name" value="beta-sandwich domain of Sec23/24"/>
    <property type="match status" value="1"/>
</dbReference>
<evidence type="ECO:0000256" key="1">
    <source>
        <dbReference type="SAM" id="MobiDB-lite"/>
    </source>
</evidence>
<feature type="compositionally biased region" description="Low complexity" evidence="1">
    <location>
        <begin position="79"/>
        <end position="93"/>
    </location>
</feature>
<feature type="region of interest" description="Disordered" evidence="1">
    <location>
        <begin position="135"/>
        <end position="154"/>
    </location>
</feature>
<keyword evidence="2" id="KW-1133">Transmembrane helix</keyword>
<name>Q020B4_SOLUE</name>
<feature type="region of interest" description="Disordered" evidence="1">
    <location>
        <begin position="17"/>
        <end position="96"/>
    </location>
</feature>
<organism evidence="3">
    <name type="scientific">Solibacter usitatus (strain Ellin6076)</name>
    <dbReference type="NCBI Taxonomy" id="234267"/>
    <lineage>
        <taxon>Bacteria</taxon>
        <taxon>Pseudomonadati</taxon>
        <taxon>Acidobacteriota</taxon>
        <taxon>Terriglobia</taxon>
        <taxon>Bryobacterales</taxon>
        <taxon>Solibacteraceae</taxon>
        <taxon>Candidatus Solibacter</taxon>
    </lineage>
</organism>
<dbReference type="InParanoid" id="Q020B4"/>
<feature type="transmembrane region" description="Helical" evidence="2">
    <location>
        <begin position="108"/>
        <end position="130"/>
    </location>
</feature>
<dbReference type="AlphaFoldDB" id="Q020B4"/>
<sequence length="263" mass="28122">MFTWICPQCGREVPPAYDDCPDCKARGTQPGGAVPPGPPAGQPMPPEPTPPPQQPAYYQQHSQPQAQYAPPPPQPPPQQQYYAPPQAAPQGYNYPPPPPPAHGMNLPVWLMTILFAFAIGGVVLGIVWLASSNHGSAGTGPTPTATVESPAAKPGQKASAMQKYIEVTGVRFVQDAKKKTQVKFVVINHSEADISGLAGNVTIWGRTRKSEEDAQGTFSFSTNLAPFESKEMTVPLNSKLKIYELGDWQNITTDVQITAPAGG</sequence>
<evidence type="ECO:0008006" key="4">
    <source>
        <dbReference type="Google" id="ProtNLM"/>
    </source>
</evidence>
<dbReference type="OrthoDB" id="129307at2"/>
<feature type="compositionally biased region" description="Low complexity" evidence="1">
    <location>
        <begin position="55"/>
        <end position="68"/>
    </location>
</feature>
<evidence type="ECO:0000313" key="3">
    <source>
        <dbReference type="EMBL" id="ABJ84751.1"/>
    </source>
</evidence>
<reference evidence="3" key="1">
    <citation type="submission" date="2006-10" db="EMBL/GenBank/DDBJ databases">
        <title>Complete sequence of Solibacter usitatus Ellin6076.</title>
        <authorList>
            <consortium name="US DOE Joint Genome Institute"/>
            <person name="Copeland A."/>
            <person name="Lucas S."/>
            <person name="Lapidus A."/>
            <person name="Barry K."/>
            <person name="Detter J.C."/>
            <person name="Glavina del Rio T."/>
            <person name="Hammon N."/>
            <person name="Israni S."/>
            <person name="Dalin E."/>
            <person name="Tice H."/>
            <person name="Pitluck S."/>
            <person name="Thompson L.S."/>
            <person name="Brettin T."/>
            <person name="Bruce D."/>
            <person name="Han C."/>
            <person name="Tapia R."/>
            <person name="Gilna P."/>
            <person name="Schmutz J."/>
            <person name="Larimer F."/>
            <person name="Land M."/>
            <person name="Hauser L."/>
            <person name="Kyrpides N."/>
            <person name="Mikhailova N."/>
            <person name="Janssen P.H."/>
            <person name="Kuske C.R."/>
            <person name="Richardson P."/>
        </authorList>
    </citation>
    <scope>NUCLEOTIDE SEQUENCE</scope>
    <source>
        <strain evidence="3">Ellin6076</strain>
    </source>
</reference>
<dbReference type="CDD" id="cd00350">
    <property type="entry name" value="rubredoxin_like"/>
    <property type="match status" value="1"/>
</dbReference>
<accession>Q020B4</accession>
<keyword evidence="2" id="KW-0472">Membrane</keyword>